<evidence type="ECO:0000256" key="1">
    <source>
        <dbReference type="SAM" id="Phobius"/>
    </source>
</evidence>
<sequence length="278" mass="31545">MWPTSIVFSSKPGISFSTLVIWIVFDLAMLFLFFRSPVYHNPISYSALVAALTGTISSIFSILSSFGFSSNQPAFYIFYGLYTTYTFIPLIGAFYINEKKSKYSELGKYSVFLGFVWAAVCILASLAVTIMAAIANFQDYGSESADIESLVRFSDGIYFMLLMGWGFILVNLLLISIYYKKLTEKNSRRSLVIFTFLNMFSTITFTILAFAPLKFEYSNFDVFGYLNIFLVDFPVILAVFTAFYLGHLWKENQQNAIITDAIDDNAHNSSKYEIQNNV</sequence>
<feature type="transmembrane region" description="Helical" evidence="1">
    <location>
        <begin position="45"/>
        <end position="68"/>
    </location>
</feature>
<evidence type="ECO:0000313" key="2">
    <source>
        <dbReference type="EMBL" id="KAG2195632.1"/>
    </source>
</evidence>
<protein>
    <submittedName>
        <fullName evidence="2">Uncharacterized protein</fullName>
    </submittedName>
</protein>
<feature type="transmembrane region" description="Helical" evidence="1">
    <location>
        <begin position="12"/>
        <end position="33"/>
    </location>
</feature>
<feature type="transmembrane region" description="Helical" evidence="1">
    <location>
        <begin position="223"/>
        <end position="245"/>
    </location>
</feature>
<dbReference type="Proteomes" id="UP000650833">
    <property type="component" value="Unassembled WGS sequence"/>
</dbReference>
<organism evidence="2 3">
    <name type="scientific">Mucor plumbeus</name>
    <dbReference type="NCBI Taxonomy" id="97098"/>
    <lineage>
        <taxon>Eukaryota</taxon>
        <taxon>Fungi</taxon>
        <taxon>Fungi incertae sedis</taxon>
        <taxon>Mucoromycota</taxon>
        <taxon>Mucoromycotina</taxon>
        <taxon>Mucoromycetes</taxon>
        <taxon>Mucorales</taxon>
        <taxon>Mucorineae</taxon>
        <taxon>Mucoraceae</taxon>
        <taxon>Mucor</taxon>
    </lineage>
</organism>
<keyword evidence="3" id="KW-1185">Reference proteome</keyword>
<reference evidence="2" key="1">
    <citation type="submission" date="2020-12" db="EMBL/GenBank/DDBJ databases">
        <title>Metabolic potential, ecology and presence of endohyphal bacteria is reflected in genomic diversity of Mucoromycotina.</title>
        <authorList>
            <person name="Muszewska A."/>
            <person name="Okrasinska A."/>
            <person name="Steczkiewicz K."/>
            <person name="Drgas O."/>
            <person name="Orlowska M."/>
            <person name="Perlinska-Lenart U."/>
            <person name="Aleksandrzak-Piekarczyk T."/>
            <person name="Szatraj K."/>
            <person name="Zielenkiewicz U."/>
            <person name="Pilsyk S."/>
            <person name="Malc E."/>
            <person name="Mieczkowski P."/>
            <person name="Kruszewska J.S."/>
            <person name="Biernat P."/>
            <person name="Pawlowska J."/>
        </authorList>
    </citation>
    <scope>NUCLEOTIDE SEQUENCE</scope>
    <source>
        <strain evidence="2">CBS 226.32</strain>
    </source>
</reference>
<keyword evidence="1" id="KW-1133">Transmembrane helix</keyword>
<dbReference type="EMBL" id="JAEPRC010000516">
    <property type="protein sequence ID" value="KAG2195632.1"/>
    <property type="molecule type" value="Genomic_DNA"/>
</dbReference>
<keyword evidence="1" id="KW-0472">Membrane</keyword>
<dbReference type="AlphaFoldDB" id="A0A8H7QN05"/>
<evidence type="ECO:0000313" key="3">
    <source>
        <dbReference type="Proteomes" id="UP000650833"/>
    </source>
</evidence>
<name>A0A8H7QN05_9FUNG</name>
<feature type="transmembrane region" description="Helical" evidence="1">
    <location>
        <begin position="109"/>
        <end position="137"/>
    </location>
</feature>
<dbReference type="OrthoDB" id="2277078at2759"/>
<comment type="caution">
    <text evidence="2">The sequence shown here is derived from an EMBL/GenBank/DDBJ whole genome shotgun (WGS) entry which is preliminary data.</text>
</comment>
<gene>
    <name evidence="2" type="ORF">INT46_000701</name>
</gene>
<keyword evidence="1" id="KW-0812">Transmembrane</keyword>
<accession>A0A8H7QN05</accession>
<feature type="transmembrane region" description="Helical" evidence="1">
    <location>
        <begin position="191"/>
        <end position="211"/>
    </location>
</feature>
<feature type="transmembrane region" description="Helical" evidence="1">
    <location>
        <begin position="74"/>
        <end position="97"/>
    </location>
</feature>
<proteinExistence type="predicted"/>
<feature type="transmembrane region" description="Helical" evidence="1">
    <location>
        <begin position="157"/>
        <end position="179"/>
    </location>
</feature>